<evidence type="ECO:0000313" key="1">
    <source>
        <dbReference type="EMBL" id="EDX74364.1"/>
    </source>
</evidence>
<gene>
    <name evidence="1" type="ORF">MC7420_3888</name>
</gene>
<name>B4VUA5_9CYAN</name>
<dbReference type="HOGENOM" id="CLU_3287878_0_0_3"/>
<organism evidence="1 2">
    <name type="scientific">Coleofasciculus chthonoplastes PCC 7420</name>
    <dbReference type="NCBI Taxonomy" id="118168"/>
    <lineage>
        <taxon>Bacteria</taxon>
        <taxon>Bacillati</taxon>
        <taxon>Cyanobacteriota</taxon>
        <taxon>Cyanophyceae</taxon>
        <taxon>Coleofasciculales</taxon>
        <taxon>Coleofasciculaceae</taxon>
        <taxon>Coleofasciculus</taxon>
    </lineage>
</organism>
<dbReference type="AlphaFoldDB" id="B4VUA5"/>
<keyword evidence="2" id="KW-1185">Reference proteome</keyword>
<proteinExistence type="predicted"/>
<sequence length="40" mass="4642">MVVLALNPLKNCTHVRRLKNRAKPHGEAVLIFWLGELQFK</sequence>
<evidence type="ECO:0000313" key="2">
    <source>
        <dbReference type="Proteomes" id="UP000003835"/>
    </source>
</evidence>
<reference evidence="1 2" key="1">
    <citation type="submission" date="2008-07" db="EMBL/GenBank/DDBJ databases">
        <authorList>
            <person name="Tandeau de Marsac N."/>
            <person name="Ferriera S."/>
            <person name="Johnson J."/>
            <person name="Kravitz S."/>
            <person name="Beeson K."/>
            <person name="Sutton G."/>
            <person name="Rogers Y.-H."/>
            <person name="Friedman R."/>
            <person name="Frazier M."/>
            <person name="Venter J.C."/>
        </authorList>
    </citation>
    <scope>NUCLEOTIDE SEQUENCE [LARGE SCALE GENOMIC DNA]</scope>
    <source>
        <strain evidence="1 2">PCC 7420</strain>
    </source>
</reference>
<dbReference type="EMBL" id="DS989853">
    <property type="protein sequence ID" value="EDX74364.1"/>
    <property type="molecule type" value="Genomic_DNA"/>
</dbReference>
<accession>B4VUA5</accession>
<dbReference type="Proteomes" id="UP000003835">
    <property type="component" value="Unassembled WGS sequence"/>
</dbReference>
<protein>
    <submittedName>
        <fullName evidence="1">Uncharacterized protein</fullName>
    </submittedName>
</protein>